<evidence type="ECO:0000256" key="1">
    <source>
        <dbReference type="ARBA" id="ARBA00004651"/>
    </source>
</evidence>
<keyword evidence="7" id="KW-0675">Receptor</keyword>
<feature type="transmembrane region" description="Helical" evidence="10">
    <location>
        <begin position="6"/>
        <end position="27"/>
    </location>
</feature>
<dbReference type="HOGENOM" id="CLU_850685_0_0_1"/>
<evidence type="ECO:0000256" key="4">
    <source>
        <dbReference type="ARBA" id="ARBA00022989"/>
    </source>
</evidence>
<dbReference type="PANTHER" id="PTHR24249">
    <property type="entry name" value="HISTAMINE RECEPTOR-RELATED G-PROTEIN COUPLED RECEPTOR"/>
    <property type="match status" value="1"/>
</dbReference>
<evidence type="ECO:0000256" key="2">
    <source>
        <dbReference type="ARBA" id="ARBA00022475"/>
    </source>
</evidence>
<dbReference type="AlphaFoldDB" id="V4AGF1"/>
<evidence type="ECO:0000313" key="13">
    <source>
        <dbReference type="Proteomes" id="UP000030746"/>
    </source>
</evidence>
<comment type="subcellular location">
    <subcellularLocation>
        <location evidence="1">Cell membrane</location>
        <topology evidence="1">Multi-pass membrane protein</topology>
    </subcellularLocation>
</comment>
<dbReference type="GeneID" id="20241873"/>
<evidence type="ECO:0000256" key="9">
    <source>
        <dbReference type="SAM" id="MobiDB-lite"/>
    </source>
</evidence>
<feature type="transmembrane region" description="Helical" evidence="10">
    <location>
        <begin position="72"/>
        <end position="93"/>
    </location>
</feature>
<dbReference type="PROSITE" id="PS50262">
    <property type="entry name" value="G_PROTEIN_RECEP_F1_2"/>
    <property type="match status" value="1"/>
</dbReference>
<evidence type="ECO:0000256" key="8">
    <source>
        <dbReference type="ARBA" id="ARBA00023224"/>
    </source>
</evidence>
<evidence type="ECO:0000256" key="7">
    <source>
        <dbReference type="ARBA" id="ARBA00023170"/>
    </source>
</evidence>
<proteinExistence type="predicted"/>
<keyword evidence="6 10" id="KW-0472">Membrane</keyword>
<reference evidence="12 13" key="1">
    <citation type="journal article" date="2013" name="Nature">
        <title>Insights into bilaterian evolution from three spiralian genomes.</title>
        <authorList>
            <person name="Simakov O."/>
            <person name="Marletaz F."/>
            <person name="Cho S.J."/>
            <person name="Edsinger-Gonzales E."/>
            <person name="Havlak P."/>
            <person name="Hellsten U."/>
            <person name="Kuo D.H."/>
            <person name="Larsson T."/>
            <person name="Lv J."/>
            <person name="Arendt D."/>
            <person name="Savage R."/>
            <person name="Osoegawa K."/>
            <person name="de Jong P."/>
            <person name="Grimwood J."/>
            <person name="Chapman J.A."/>
            <person name="Shapiro H."/>
            <person name="Aerts A."/>
            <person name="Otillar R.P."/>
            <person name="Terry A.Y."/>
            <person name="Boore J.L."/>
            <person name="Grigoriev I.V."/>
            <person name="Lindberg D.R."/>
            <person name="Seaver E.C."/>
            <person name="Weisblat D.A."/>
            <person name="Putnam N.H."/>
            <person name="Rokhsar D.S."/>
        </authorList>
    </citation>
    <scope>NUCLEOTIDE SEQUENCE [LARGE SCALE GENOMIC DNA]</scope>
</reference>
<dbReference type="Gene3D" id="1.20.1070.10">
    <property type="entry name" value="Rhodopsin 7-helix transmembrane proteins"/>
    <property type="match status" value="1"/>
</dbReference>
<gene>
    <name evidence="12" type="ORF">LOTGIDRAFT_171722</name>
</gene>
<dbReference type="InterPro" id="IPR000276">
    <property type="entry name" value="GPCR_Rhodpsn"/>
</dbReference>
<protein>
    <recommendedName>
        <fullName evidence="11">G-protein coupled receptors family 1 profile domain-containing protein</fullName>
    </recommendedName>
</protein>
<dbReference type="GO" id="GO:0004930">
    <property type="term" value="F:G protein-coupled receptor activity"/>
    <property type="evidence" value="ECO:0007669"/>
    <property type="project" value="UniProtKB-KW"/>
</dbReference>
<feature type="transmembrane region" description="Helical" evidence="10">
    <location>
        <begin position="39"/>
        <end position="66"/>
    </location>
</feature>
<organism evidence="12 13">
    <name type="scientific">Lottia gigantea</name>
    <name type="common">Giant owl limpet</name>
    <dbReference type="NCBI Taxonomy" id="225164"/>
    <lineage>
        <taxon>Eukaryota</taxon>
        <taxon>Metazoa</taxon>
        <taxon>Spiralia</taxon>
        <taxon>Lophotrochozoa</taxon>
        <taxon>Mollusca</taxon>
        <taxon>Gastropoda</taxon>
        <taxon>Patellogastropoda</taxon>
        <taxon>Lottioidea</taxon>
        <taxon>Lottiidae</taxon>
        <taxon>Lottia</taxon>
    </lineage>
</organism>
<evidence type="ECO:0000256" key="6">
    <source>
        <dbReference type="ARBA" id="ARBA00023136"/>
    </source>
</evidence>
<dbReference type="CDD" id="cd00637">
    <property type="entry name" value="7tm_classA_rhodopsin-like"/>
    <property type="match status" value="1"/>
</dbReference>
<dbReference type="SUPFAM" id="SSF81321">
    <property type="entry name" value="Family A G protein-coupled receptor-like"/>
    <property type="match status" value="1"/>
</dbReference>
<feature type="region of interest" description="Disordered" evidence="9">
    <location>
        <begin position="300"/>
        <end position="320"/>
    </location>
</feature>
<dbReference type="RefSeq" id="XP_009046169.1">
    <property type="nucleotide sequence ID" value="XM_009047921.1"/>
</dbReference>
<evidence type="ECO:0000256" key="3">
    <source>
        <dbReference type="ARBA" id="ARBA00022692"/>
    </source>
</evidence>
<dbReference type="CTD" id="20241873"/>
<keyword evidence="8" id="KW-0807">Transducer</keyword>
<dbReference type="OrthoDB" id="5983689at2759"/>
<feature type="transmembrane region" description="Helical" evidence="10">
    <location>
        <begin position="154"/>
        <end position="175"/>
    </location>
</feature>
<feature type="domain" description="G-protein coupled receptors family 1 profile" evidence="11">
    <location>
        <begin position="19"/>
        <end position="266"/>
    </location>
</feature>
<evidence type="ECO:0000256" key="10">
    <source>
        <dbReference type="SAM" id="Phobius"/>
    </source>
</evidence>
<keyword evidence="4 10" id="KW-1133">Transmembrane helix</keyword>
<keyword evidence="5" id="KW-0297">G-protein coupled receptor</keyword>
<feature type="transmembrane region" description="Helical" evidence="10">
    <location>
        <begin position="212"/>
        <end position="234"/>
    </location>
</feature>
<evidence type="ECO:0000259" key="11">
    <source>
        <dbReference type="PROSITE" id="PS50262"/>
    </source>
</evidence>
<evidence type="ECO:0000313" key="12">
    <source>
        <dbReference type="EMBL" id="ESP03119.1"/>
    </source>
</evidence>
<dbReference type="InterPro" id="IPR017452">
    <property type="entry name" value="GPCR_Rhodpsn_7TM"/>
</dbReference>
<dbReference type="Proteomes" id="UP000030746">
    <property type="component" value="Unassembled WGS sequence"/>
</dbReference>
<accession>V4AGF1</accession>
<feature type="transmembrane region" description="Helical" evidence="10">
    <location>
        <begin position="114"/>
        <end position="134"/>
    </location>
</feature>
<dbReference type="Pfam" id="PF00001">
    <property type="entry name" value="7tm_1"/>
    <property type="match status" value="1"/>
</dbReference>
<dbReference type="InterPro" id="IPR050569">
    <property type="entry name" value="TAAR"/>
</dbReference>
<dbReference type="OMA" id="HIRNAIM"/>
<keyword evidence="13" id="KW-1185">Reference proteome</keyword>
<keyword evidence="3 10" id="KW-0812">Transmembrane</keyword>
<dbReference type="GO" id="GO:0005886">
    <property type="term" value="C:plasma membrane"/>
    <property type="evidence" value="ECO:0007669"/>
    <property type="project" value="UniProtKB-SubCell"/>
</dbReference>
<sequence length="327" mass="37304">MAMYNRVTGIFTSLVLIFLNGGSLFTVATSKRMEKRIKVMLIGHVLTDFGVGLTMLCYVLSIVYQLETMCHFSSYFLFILGVITSLMAILQTLDRFLVLRITYKYTEWITAKKMTIIVMSIYTVSIAAFFGMFVTGYEPGAYCHAYLSGGKIGYILSSVFFTVCIIAICGMYVYIGKEVRRLQKAIPTTDGSSNTTFSADNIRTMVTMAVTALLYTLCYIPMVIFMYNMVLFHWENRFQYIAVNWLFDYLSGVFYVANSIFNPIVYIWRLKKQRNHCRRLFGRCCSNSVAVDHEERDIPNNQITTGNTKSSHSTKKTSNDTVQVFTA</sequence>
<dbReference type="EMBL" id="KB200109">
    <property type="protein sequence ID" value="ESP03119.1"/>
    <property type="molecule type" value="Genomic_DNA"/>
</dbReference>
<evidence type="ECO:0000256" key="5">
    <source>
        <dbReference type="ARBA" id="ARBA00023040"/>
    </source>
</evidence>
<keyword evidence="2" id="KW-1003">Cell membrane</keyword>
<feature type="transmembrane region" description="Helical" evidence="10">
    <location>
        <begin position="246"/>
        <end position="268"/>
    </location>
</feature>
<dbReference type="KEGG" id="lgi:LOTGIDRAFT_171722"/>
<name>V4AGF1_LOTGI</name>